<name>A0A160PAA7_9HYPH</name>
<reference evidence="1 2" key="1">
    <citation type="journal article" date="2016" name="Genome Announc.">
        <title>Complete Genome Sequence of Methylobacterium populi P-1M, Isolated from Pink-Pigmented Household Biofilm.</title>
        <authorList>
            <person name="Morohoshi T."/>
            <person name="Ikeda T."/>
        </authorList>
    </citation>
    <scope>NUCLEOTIDE SEQUENCE [LARGE SCALE GENOMIC DNA]</scope>
    <source>
        <strain evidence="1 2">P-1M</strain>
    </source>
</reference>
<evidence type="ECO:0000313" key="1">
    <source>
        <dbReference type="EMBL" id="BAU89669.1"/>
    </source>
</evidence>
<evidence type="ECO:0000313" key="2">
    <source>
        <dbReference type="Proteomes" id="UP000218288"/>
    </source>
</evidence>
<organism evidence="1 2">
    <name type="scientific">Methylorubrum populi</name>
    <dbReference type="NCBI Taxonomy" id="223967"/>
    <lineage>
        <taxon>Bacteria</taxon>
        <taxon>Pseudomonadati</taxon>
        <taxon>Pseudomonadota</taxon>
        <taxon>Alphaproteobacteria</taxon>
        <taxon>Hyphomicrobiales</taxon>
        <taxon>Methylobacteriaceae</taxon>
        <taxon>Methylorubrum</taxon>
    </lineage>
</organism>
<dbReference type="AlphaFoldDB" id="A0A160PAA7"/>
<sequence length="72" mass="8306">MLYGLYFLTCMVANPTHCVMRVHRFNEDIVTPQQCLSVAQPQMAAWQNAHGDRWRVARFRCGAPPRDDGTRI</sequence>
<dbReference type="Proteomes" id="UP000218288">
    <property type="component" value="Chromosome"/>
</dbReference>
<dbReference type="RefSeq" id="WP_017486666.1">
    <property type="nucleotide sequence ID" value="NZ_AP014809.1"/>
</dbReference>
<gene>
    <name evidence="1" type="ORF">MPPM_1064</name>
</gene>
<proteinExistence type="predicted"/>
<protein>
    <submittedName>
        <fullName evidence="1">Uncharacterized protein</fullName>
    </submittedName>
</protein>
<dbReference type="OrthoDB" id="7363897at2"/>
<accession>A0A160PAA7</accession>
<dbReference type="EMBL" id="AP014809">
    <property type="protein sequence ID" value="BAU89669.1"/>
    <property type="molecule type" value="Genomic_DNA"/>
</dbReference>